<feature type="region of interest" description="Disordered" evidence="11">
    <location>
        <begin position="95"/>
        <end position="125"/>
    </location>
</feature>
<proteinExistence type="inferred from homology"/>
<dbReference type="OrthoDB" id="24683at2759"/>
<sequence length="125" mass="14533">MGSGGKTKGKRQAHSAKRYGKRMRALPNRMKDLDQIQDELKLDPEKRLIEYDEDLPGGGQFYCLYCDKHFTTKEILEEHYTRKFHKKNVKRANEEQYTQAEAEAGAGKSKEVYQPIQRDENGKPI</sequence>
<name>A0A196SEK8_BLAHN</name>
<reference evidence="13 14" key="1">
    <citation type="submission" date="2016-05" db="EMBL/GenBank/DDBJ databases">
        <title>Nuclear genome of Blastocystis sp. subtype 1 NandII.</title>
        <authorList>
            <person name="Gentekaki E."/>
            <person name="Curtis B."/>
            <person name="Stairs C."/>
            <person name="Eme L."/>
            <person name="Herman E."/>
            <person name="Klimes V."/>
            <person name="Arias M.C."/>
            <person name="Elias M."/>
            <person name="Hilliou F."/>
            <person name="Klute M."/>
            <person name="Malik S.-B."/>
            <person name="Pightling A."/>
            <person name="Rachubinski R."/>
            <person name="Salas D."/>
            <person name="Schlacht A."/>
            <person name="Suga H."/>
            <person name="Archibald J."/>
            <person name="Ball S.G."/>
            <person name="Clark G."/>
            <person name="Dacks J."/>
            <person name="Van Der Giezen M."/>
            <person name="Tsaousis A."/>
            <person name="Roger A."/>
        </authorList>
    </citation>
    <scope>NUCLEOTIDE SEQUENCE [LARGE SCALE GENOMIC DNA]</scope>
    <source>
        <strain evidence="14">ATCC 50177 / NandII</strain>
    </source>
</reference>
<evidence type="ECO:0000259" key="12">
    <source>
        <dbReference type="PROSITE" id="PS50157"/>
    </source>
</evidence>
<keyword evidence="3" id="KW-0963">Cytoplasm</keyword>
<evidence type="ECO:0000256" key="1">
    <source>
        <dbReference type="ARBA" id="ARBA00004123"/>
    </source>
</evidence>
<dbReference type="PANTHER" id="PTHR46095">
    <property type="entry name" value="ZINC FINGER PROTEIN 593"/>
    <property type="match status" value="1"/>
</dbReference>
<evidence type="ECO:0000256" key="7">
    <source>
        <dbReference type="ARBA" id="ARBA00022833"/>
    </source>
</evidence>
<organism evidence="13 14">
    <name type="scientific">Blastocystis sp. subtype 1 (strain ATCC 50177 / NandII)</name>
    <dbReference type="NCBI Taxonomy" id="478820"/>
    <lineage>
        <taxon>Eukaryota</taxon>
        <taxon>Sar</taxon>
        <taxon>Stramenopiles</taxon>
        <taxon>Bigyra</taxon>
        <taxon>Opalozoa</taxon>
        <taxon>Opalinata</taxon>
        <taxon>Blastocystidae</taxon>
        <taxon>Blastocystis</taxon>
    </lineage>
</organism>
<evidence type="ECO:0000256" key="11">
    <source>
        <dbReference type="SAM" id="MobiDB-lite"/>
    </source>
</evidence>
<dbReference type="InterPro" id="IPR022755">
    <property type="entry name" value="Znf_C2H2_jaz"/>
</dbReference>
<dbReference type="STRING" id="478820.A0A196SEK8"/>
<dbReference type="Gene3D" id="3.30.160.60">
    <property type="entry name" value="Classic Zinc Finger"/>
    <property type="match status" value="1"/>
</dbReference>
<dbReference type="GO" id="GO:0042254">
    <property type="term" value="P:ribosome biogenesis"/>
    <property type="evidence" value="ECO:0007669"/>
    <property type="project" value="UniProtKB-KW"/>
</dbReference>
<dbReference type="Pfam" id="PF12171">
    <property type="entry name" value="zf-C2H2_jaz"/>
    <property type="match status" value="1"/>
</dbReference>
<evidence type="ECO:0000256" key="6">
    <source>
        <dbReference type="ARBA" id="ARBA00022771"/>
    </source>
</evidence>
<feature type="region of interest" description="Disordered" evidence="11">
    <location>
        <begin position="1"/>
        <end position="32"/>
    </location>
</feature>
<comment type="caution">
    <text evidence="13">The sequence shown here is derived from an EMBL/GenBank/DDBJ whole genome shotgun (WGS) entry which is preliminary data.</text>
</comment>
<gene>
    <name evidence="13" type="ORF">AV274_3454</name>
</gene>
<dbReference type="InterPro" id="IPR036236">
    <property type="entry name" value="Znf_C2H2_sf"/>
</dbReference>
<dbReference type="PROSITE" id="PS50157">
    <property type="entry name" value="ZINC_FINGER_C2H2_2"/>
    <property type="match status" value="1"/>
</dbReference>
<dbReference type="InterPro" id="IPR013087">
    <property type="entry name" value="Znf_C2H2_type"/>
</dbReference>
<feature type="domain" description="C2H2-type" evidence="12">
    <location>
        <begin position="61"/>
        <end position="90"/>
    </location>
</feature>
<keyword evidence="4" id="KW-0690">Ribosome biogenesis</keyword>
<dbReference type="EMBL" id="LXWW01000210">
    <property type="protein sequence ID" value="OAO14751.1"/>
    <property type="molecule type" value="Genomic_DNA"/>
</dbReference>
<evidence type="ECO:0000256" key="2">
    <source>
        <dbReference type="ARBA" id="ARBA00004496"/>
    </source>
</evidence>
<evidence type="ECO:0000256" key="10">
    <source>
        <dbReference type="PROSITE-ProRule" id="PRU00042"/>
    </source>
</evidence>
<dbReference type="GO" id="GO:0005634">
    <property type="term" value="C:nucleus"/>
    <property type="evidence" value="ECO:0007669"/>
    <property type="project" value="UniProtKB-SubCell"/>
</dbReference>
<dbReference type="GO" id="GO:0005737">
    <property type="term" value="C:cytoplasm"/>
    <property type="evidence" value="ECO:0007669"/>
    <property type="project" value="UniProtKB-SubCell"/>
</dbReference>
<evidence type="ECO:0000256" key="4">
    <source>
        <dbReference type="ARBA" id="ARBA00022517"/>
    </source>
</evidence>
<keyword evidence="5" id="KW-0479">Metal-binding</keyword>
<protein>
    <submittedName>
        <fullName evidence="13">Zinc finger protein</fullName>
    </submittedName>
</protein>
<dbReference type="Proteomes" id="UP000078348">
    <property type="component" value="Unassembled WGS sequence"/>
</dbReference>
<evidence type="ECO:0000313" key="13">
    <source>
        <dbReference type="EMBL" id="OAO14751.1"/>
    </source>
</evidence>
<dbReference type="AlphaFoldDB" id="A0A196SEK8"/>
<dbReference type="PROSITE" id="PS00028">
    <property type="entry name" value="ZINC_FINGER_C2H2_1"/>
    <property type="match status" value="1"/>
</dbReference>
<feature type="compositionally biased region" description="Basic residues" evidence="11">
    <location>
        <begin position="7"/>
        <end position="24"/>
    </location>
</feature>
<accession>A0A196SEK8</accession>
<keyword evidence="6 10" id="KW-0863">Zinc-finger</keyword>
<keyword evidence="7" id="KW-0862">Zinc</keyword>
<dbReference type="SUPFAM" id="SSF57667">
    <property type="entry name" value="beta-beta-alpha zinc fingers"/>
    <property type="match status" value="1"/>
</dbReference>
<keyword evidence="14" id="KW-1185">Reference proteome</keyword>
<comment type="similarity">
    <text evidence="9">Belongs to the ZNF593/BUD20 C2H2-type zinc-finger protein family.</text>
</comment>
<evidence type="ECO:0000313" key="14">
    <source>
        <dbReference type="Proteomes" id="UP000078348"/>
    </source>
</evidence>
<evidence type="ECO:0000256" key="9">
    <source>
        <dbReference type="ARBA" id="ARBA00038064"/>
    </source>
</evidence>
<dbReference type="GO" id="GO:0008270">
    <property type="term" value="F:zinc ion binding"/>
    <property type="evidence" value="ECO:0007669"/>
    <property type="project" value="UniProtKB-KW"/>
</dbReference>
<dbReference type="InterPro" id="IPR051879">
    <property type="entry name" value="C2H2-ZF_Maturation_Protein"/>
</dbReference>
<evidence type="ECO:0000256" key="3">
    <source>
        <dbReference type="ARBA" id="ARBA00022490"/>
    </source>
</evidence>
<evidence type="ECO:0000256" key="5">
    <source>
        <dbReference type="ARBA" id="ARBA00022723"/>
    </source>
</evidence>
<comment type="subcellular location">
    <subcellularLocation>
        <location evidence="2">Cytoplasm</location>
    </subcellularLocation>
    <subcellularLocation>
        <location evidence="1">Nucleus</location>
    </subcellularLocation>
</comment>
<dbReference type="PANTHER" id="PTHR46095:SF1">
    <property type="entry name" value="ZINC FINGER PROTEIN 593"/>
    <property type="match status" value="1"/>
</dbReference>
<evidence type="ECO:0000256" key="8">
    <source>
        <dbReference type="ARBA" id="ARBA00023242"/>
    </source>
</evidence>
<keyword evidence="8" id="KW-0539">Nucleus</keyword>